<dbReference type="GO" id="GO:0000160">
    <property type="term" value="P:phosphorelay signal transduction system"/>
    <property type="evidence" value="ECO:0007669"/>
    <property type="project" value="InterPro"/>
</dbReference>
<gene>
    <name evidence="5" type="ORF">SAMN06265377_0764</name>
</gene>
<evidence type="ECO:0000256" key="2">
    <source>
        <dbReference type="PROSITE-ProRule" id="PRU01091"/>
    </source>
</evidence>
<dbReference type="SUPFAM" id="SSF46894">
    <property type="entry name" value="C-terminal effector domain of the bipartite response regulators"/>
    <property type="match status" value="1"/>
</dbReference>
<feature type="domain" description="OmpR/PhoB-type" evidence="4">
    <location>
        <begin position="191"/>
        <end position="288"/>
    </location>
</feature>
<reference evidence="6" key="1">
    <citation type="submission" date="2017-09" db="EMBL/GenBank/DDBJ databases">
        <authorList>
            <person name="Varghese N."/>
            <person name="Submissions S."/>
        </authorList>
    </citation>
    <scope>NUCLEOTIDE SEQUENCE [LARGE SCALE GENOMIC DNA]</scope>
    <source>
        <strain evidence="6">DSM 25885</strain>
    </source>
</reference>
<dbReference type="SMART" id="SM00862">
    <property type="entry name" value="Trans_reg_C"/>
    <property type="match status" value="1"/>
</dbReference>
<dbReference type="OrthoDB" id="7556122at2"/>
<feature type="transmembrane region" description="Helical" evidence="3">
    <location>
        <begin position="161"/>
        <end position="179"/>
    </location>
</feature>
<dbReference type="Gene3D" id="1.10.10.10">
    <property type="entry name" value="Winged helix-like DNA-binding domain superfamily/Winged helix DNA-binding domain"/>
    <property type="match status" value="1"/>
</dbReference>
<protein>
    <submittedName>
        <fullName evidence="5">Transcriptional regulatory protein, C terminal</fullName>
    </submittedName>
</protein>
<evidence type="ECO:0000313" key="5">
    <source>
        <dbReference type="EMBL" id="SNY95098.1"/>
    </source>
</evidence>
<keyword evidence="1 2" id="KW-0238">DNA-binding</keyword>
<keyword evidence="3" id="KW-0472">Membrane</keyword>
<keyword evidence="6" id="KW-1185">Reference proteome</keyword>
<evidence type="ECO:0000256" key="1">
    <source>
        <dbReference type="ARBA" id="ARBA00023125"/>
    </source>
</evidence>
<dbReference type="Proteomes" id="UP000219048">
    <property type="component" value="Unassembled WGS sequence"/>
</dbReference>
<name>A0A285MDC4_9FLAO</name>
<dbReference type="Pfam" id="PF00486">
    <property type="entry name" value="Trans_reg_C"/>
    <property type="match status" value="1"/>
</dbReference>
<accession>A0A285MDC4</accession>
<dbReference type="AlphaFoldDB" id="A0A285MDC4"/>
<dbReference type="EMBL" id="OBEH01000001">
    <property type="protein sequence ID" value="SNY95098.1"/>
    <property type="molecule type" value="Genomic_DNA"/>
</dbReference>
<dbReference type="GO" id="GO:0003677">
    <property type="term" value="F:DNA binding"/>
    <property type="evidence" value="ECO:0007669"/>
    <property type="project" value="UniProtKB-UniRule"/>
</dbReference>
<dbReference type="GO" id="GO:0006355">
    <property type="term" value="P:regulation of DNA-templated transcription"/>
    <property type="evidence" value="ECO:0007669"/>
    <property type="project" value="InterPro"/>
</dbReference>
<sequence length="294" mass="33789">MKAIIHLYSVLVLLTLSFIVIDYSPSVQKEAFPSLVKVALRNTGNTLLLQSKDSSSLILPVVELEQNKFQLSFQKELPISPDSLVVAVTKNFQALNLPNEYLVEVVECQKEEVSYSYYVFNDKEKNIVPCMGRNLPLHCYTINVQFNKRSSLMGFNMGSPWFSLVLLGAMGVGLFYYWIKRKQTIQVYDSLAYSTIGGYHFYKDQNKLVKDGLNIKLTSKESELLQIFCDNPNQVVKRDFLLKEVWEDKGVFVGRSLDTFISKIRKKFKDDNDINLLNVHGVGYKLEIVRKSRR</sequence>
<proteinExistence type="predicted"/>
<dbReference type="PROSITE" id="PS51755">
    <property type="entry name" value="OMPR_PHOB"/>
    <property type="match status" value="1"/>
</dbReference>
<evidence type="ECO:0000313" key="6">
    <source>
        <dbReference type="Proteomes" id="UP000219048"/>
    </source>
</evidence>
<evidence type="ECO:0000259" key="4">
    <source>
        <dbReference type="PROSITE" id="PS51755"/>
    </source>
</evidence>
<dbReference type="RefSeq" id="WP_097044430.1">
    <property type="nucleotide sequence ID" value="NZ_OBEH01000001.1"/>
</dbReference>
<keyword evidence="3" id="KW-0812">Transmembrane</keyword>
<keyword evidence="3" id="KW-1133">Transmembrane helix</keyword>
<dbReference type="InterPro" id="IPR036388">
    <property type="entry name" value="WH-like_DNA-bd_sf"/>
</dbReference>
<evidence type="ECO:0000256" key="3">
    <source>
        <dbReference type="SAM" id="Phobius"/>
    </source>
</evidence>
<organism evidence="5 6">
    <name type="scientific">Flagellimonas pacifica</name>
    <dbReference type="NCBI Taxonomy" id="1247520"/>
    <lineage>
        <taxon>Bacteria</taxon>
        <taxon>Pseudomonadati</taxon>
        <taxon>Bacteroidota</taxon>
        <taxon>Flavobacteriia</taxon>
        <taxon>Flavobacteriales</taxon>
        <taxon>Flavobacteriaceae</taxon>
        <taxon>Flagellimonas</taxon>
    </lineage>
</organism>
<dbReference type="CDD" id="cd00383">
    <property type="entry name" value="trans_reg_C"/>
    <property type="match status" value="1"/>
</dbReference>
<feature type="DNA-binding region" description="OmpR/PhoB-type" evidence="2">
    <location>
        <begin position="191"/>
        <end position="288"/>
    </location>
</feature>
<dbReference type="InterPro" id="IPR001867">
    <property type="entry name" value="OmpR/PhoB-type_DNA-bd"/>
</dbReference>
<dbReference type="InterPro" id="IPR016032">
    <property type="entry name" value="Sig_transdc_resp-reg_C-effctor"/>
</dbReference>